<proteinExistence type="predicted"/>
<feature type="non-terminal residue" evidence="1">
    <location>
        <position position="64"/>
    </location>
</feature>
<name>A0A382QQ12_9ZZZZ</name>
<evidence type="ECO:0000313" key="1">
    <source>
        <dbReference type="EMBL" id="SVC86872.1"/>
    </source>
</evidence>
<organism evidence="1">
    <name type="scientific">marine metagenome</name>
    <dbReference type="NCBI Taxonomy" id="408172"/>
    <lineage>
        <taxon>unclassified sequences</taxon>
        <taxon>metagenomes</taxon>
        <taxon>ecological metagenomes</taxon>
    </lineage>
</organism>
<dbReference type="EMBL" id="UINC01115670">
    <property type="protein sequence ID" value="SVC86872.1"/>
    <property type="molecule type" value="Genomic_DNA"/>
</dbReference>
<dbReference type="PROSITE" id="PS51257">
    <property type="entry name" value="PROKAR_LIPOPROTEIN"/>
    <property type="match status" value="1"/>
</dbReference>
<accession>A0A382QQ12</accession>
<protein>
    <submittedName>
        <fullName evidence="1">Uncharacterized protein</fullName>
    </submittedName>
</protein>
<dbReference type="AlphaFoldDB" id="A0A382QQ12"/>
<gene>
    <name evidence="1" type="ORF">METZ01_LOCUS339726</name>
</gene>
<reference evidence="1" key="1">
    <citation type="submission" date="2018-05" db="EMBL/GenBank/DDBJ databases">
        <authorList>
            <person name="Lanie J.A."/>
            <person name="Ng W.-L."/>
            <person name="Kazmierczak K.M."/>
            <person name="Andrzejewski T.M."/>
            <person name="Davidsen T.M."/>
            <person name="Wayne K.J."/>
            <person name="Tettelin H."/>
            <person name="Glass J.I."/>
            <person name="Rusch D."/>
            <person name="Podicherti R."/>
            <person name="Tsui H.-C.T."/>
            <person name="Winkler M.E."/>
        </authorList>
    </citation>
    <scope>NUCLEOTIDE SEQUENCE</scope>
</reference>
<sequence>MKLILLIFAVVALVGCGKQKQATTAKPTKELTLEEKKVVGTYELELKKFGETHRYVLLDNSTVE</sequence>